<keyword evidence="2" id="KW-1185">Reference proteome</keyword>
<evidence type="ECO:0000313" key="1">
    <source>
        <dbReference type="EMBL" id="KAF6452459.1"/>
    </source>
</evidence>
<organism evidence="1 2">
    <name type="scientific">Molossus molossus</name>
    <name type="common">Pallas' mastiff bat</name>
    <name type="synonym">Vespertilio molossus</name>
    <dbReference type="NCBI Taxonomy" id="27622"/>
    <lineage>
        <taxon>Eukaryota</taxon>
        <taxon>Metazoa</taxon>
        <taxon>Chordata</taxon>
        <taxon>Craniata</taxon>
        <taxon>Vertebrata</taxon>
        <taxon>Euteleostomi</taxon>
        <taxon>Mammalia</taxon>
        <taxon>Eutheria</taxon>
        <taxon>Laurasiatheria</taxon>
        <taxon>Chiroptera</taxon>
        <taxon>Yangochiroptera</taxon>
        <taxon>Molossidae</taxon>
        <taxon>Molossus</taxon>
    </lineage>
</organism>
<name>A0A7J8FYI5_MOLMO</name>
<comment type="caution">
    <text evidence="1">The sequence shown here is derived from an EMBL/GenBank/DDBJ whole genome shotgun (WGS) entry which is preliminary data.</text>
</comment>
<proteinExistence type="predicted"/>
<reference evidence="1 2" key="1">
    <citation type="journal article" date="2020" name="Nature">
        <title>Six reference-quality genomes reveal evolution of bat adaptations.</title>
        <authorList>
            <person name="Jebb D."/>
            <person name="Huang Z."/>
            <person name="Pippel M."/>
            <person name="Hughes G.M."/>
            <person name="Lavrichenko K."/>
            <person name="Devanna P."/>
            <person name="Winkler S."/>
            <person name="Jermiin L.S."/>
            <person name="Skirmuntt E.C."/>
            <person name="Katzourakis A."/>
            <person name="Burkitt-Gray L."/>
            <person name="Ray D.A."/>
            <person name="Sullivan K.A.M."/>
            <person name="Roscito J.G."/>
            <person name="Kirilenko B.M."/>
            <person name="Davalos L.M."/>
            <person name="Corthals A.P."/>
            <person name="Power M.L."/>
            <person name="Jones G."/>
            <person name="Ransome R.D."/>
            <person name="Dechmann D.K.N."/>
            <person name="Locatelli A.G."/>
            <person name="Puechmaille S.J."/>
            <person name="Fedrigo O."/>
            <person name="Jarvis E.D."/>
            <person name="Hiller M."/>
            <person name="Vernes S.C."/>
            <person name="Myers E.W."/>
            <person name="Teeling E.C."/>
        </authorList>
    </citation>
    <scope>NUCLEOTIDE SEQUENCE [LARGE SCALE GENOMIC DNA]</scope>
    <source>
        <strain evidence="1">MMolMol1</strain>
        <tissue evidence="1">Muscle</tissue>
    </source>
</reference>
<dbReference type="Proteomes" id="UP000550707">
    <property type="component" value="Unassembled WGS sequence"/>
</dbReference>
<dbReference type="EMBL" id="JACASF010000010">
    <property type="protein sequence ID" value="KAF6452459.1"/>
    <property type="molecule type" value="Genomic_DNA"/>
</dbReference>
<protein>
    <submittedName>
        <fullName evidence="1">Glutamate receptor interacting protein 1</fullName>
    </submittedName>
</protein>
<sequence length="85" mass="9323">MWRRTPLQPRSQANSPTCTRPPCPVWTVLWTRGMALASMPAMGIKALAFRPQDTAATPMTGGVPSREVACPRSPSLEARLTQMWG</sequence>
<accession>A0A7J8FYI5</accession>
<gene>
    <name evidence="1" type="ORF">HJG59_005988</name>
</gene>
<dbReference type="AlphaFoldDB" id="A0A7J8FYI5"/>
<evidence type="ECO:0000313" key="2">
    <source>
        <dbReference type="Proteomes" id="UP000550707"/>
    </source>
</evidence>